<accession>A1DLG2</accession>
<keyword evidence="2" id="KW-0378">Hydrolase</keyword>
<dbReference type="SUPFAM" id="SSF56601">
    <property type="entry name" value="beta-lactamase/transpeptidase-like"/>
    <property type="match status" value="1"/>
</dbReference>
<organism evidence="4 5">
    <name type="scientific">Neosartorya fischeri (strain ATCC 1020 / DSM 3700 / CBS 544.65 / FGSC A1164 / JCM 1740 / NRRL 181 / WB 181)</name>
    <name type="common">Aspergillus fischerianus</name>
    <dbReference type="NCBI Taxonomy" id="331117"/>
    <lineage>
        <taxon>Eukaryota</taxon>
        <taxon>Fungi</taxon>
        <taxon>Dikarya</taxon>
        <taxon>Ascomycota</taxon>
        <taxon>Pezizomycotina</taxon>
        <taxon>Eurotiomycetes</taxon>
        <taxon>Eurotiomycetidae</taxon>
        <taxon>Eurotiales</taxon>
        <taxon>Aspergillaceae</taxon>
        <taxon>Aspergillus</taxon>
        <taxon>Aspergillus subgen. Fumigati</taxon>
    </lineage>
</organism>
<dbReference type="InterPro" id="IPR050789">
    <property type="entry name" value="Diverse_Enzym_Activities"/>
</dbReference>
<dbReference type="eggNOG" id="ENOG502S4UR">
    <property type="taxonomic scope" value="Eukaryota"/>
</dbReference>
<evidence type="ECO:0000256" key="1">
    <source>
        <dbReference type="ARBA" id="ARBA00009009"/>
    </source>
</evidence>
<keyword evidence="5" id="KW-1185">Reference proteome</keyword>
<gene>
    <name evidence="4" type="ORF">NFIA_049730</name>
</gene>
<dbReference type="Gene3D" id="3.40.710.10">
    <property type="entry name" value="DD-peptidase/beta-lactamase superfamily"/>
    <property type="match status" value="1"/>
</dbReference>
<proteinExistence type="inferred from homology"/>
<dbReference type="PANTHER" id="PTHR43283">
    <property type="entry name" value="BETA-LACTAMASE-RELATED"/>
    <property type="match status" value="1"/>
</dbReference>
<dbReference type="VEuPathDB" id="FungiDB:NFIA_049730"/>
<name>A1DLG2_NEOFI</name>
<evidence type="ECO:0000313" key="5">
    <source>
        <dbReference type="Proteomes" id="UP000006702"/>
    </source>
</evidence>
<evidence type="ECO:0000259" key="3">
    <source>
        <dbReference type="Pfam" id="PF00144"/>
    </source>
</evidence>
<dbReference type="InterPro" id="IPR012338">
    <property type="entry name" value="Beta-lactam/transpept-like"/>
</dbReference>
<dbReference type="RefSeq" id="XP_001257530.1">
    <property type="nucleotide sequence ID" value="XM_001257529.1"/>
</dbReference>
<sequence>MDTILSDHYDKTPRPFHAGALAAYNAQGDSIYSIIQGTQTADPAGPPVTEDSIFWVASLTKIVTAVAVTIVVERGLISLDDDVGKVVPELAAPEVLYGFDEDGKPIINRTQKKLTLRHLLTHTSGFTYSVMSENLQKWAAYHGRNIDHTQGTYDSITYPLIFEPGEDWRYGPGVDWAGRVVEVLSGKRLGEFIHENICHPLNLQSTTFHPETLPDFEKRKVEIALRTEDGSLTPSKEIFPLPTPDDLGGGSLYSTPREFTEFLSALLAGGRGVIRPESVDEIFRPQLPEAVRIRLNQQVNMPAAQAMKWSFTTGDQVDFGLAVAVTVGDVPDGRADGTVSWGGHINTHFVSAFLGLLVGRRASADGMDDTSGSIGRQEYVRRASSSTSLRRIPR</sequence>
<dbReference type="GO" id="GO:0016787">
    <property type="term" value="F:hydrolase activity"/>
    <property type="evidence" value="ECO:0007669"/>
    <property type="project" value="UniProtKB-KW"/>
</dbReference>
<evidence type="ECO:0000256" key="2">
    <source>
        <dbReference type="ARBA" id="ARBA00022801"/>
    </source>
</evidence>
<dbReference type="AlphaFoldDB" id="A1DLG2"/>
<protein>
    <submittedName>
        <fullName evidence="4">Beta-lactamase family protein</fullName>
    </submittedName>
</protein>
<dbReference type="Pfam" id="PF00144">
    <property type="entry name" value="Beta-lactamase"/>
    <property type="match status" value="1"/>
</dbReference>
<dbReference type="OrthoDB" id="428260at2759"/>
<dbReference type="EMBL" id="DS027698">
    <property type="protein sequence ID" value="EAW15633.1"/>
    <property type="molecule type" value="Genomic_DNA"/>
</dbReference>
<feature type="domain" description="Beta-lactamase-related" evidence="3">
    <location>
        <begin position="23"/>
        <end position="348"/>
    </location>
</feature>
<dbReference type="Proteomes" id="UP000006702">
    <property type="component" value="Unassembled WGS sequence"/>
</dbReference>
<dbReference type="KEGG" id="nfi:NFIA_049730"/>
<dbReference type="GeneID" id="4584044"/>
<comment type="similarity">
    <text evidence="1">Belongs to the class-A beta-lactamase family.</text>
</comment>
<reference evidence="5" key="1">
    <citation type="journal article" date="2008" name="PLoS Genet.">
        <title>Genomic islands in the pathogenic filamentous fungus Aspergillus fumigatus.</title>
        <authorList>
            <person name="Fedorova N.D."/>
            <person name="Khaldi N."/>
            <person name="Joardar V.S."/>
            <person name="Maiti R."/>
            <person name="Amedeo P."/>
            <person name="Anderson M.J."/>
            <person name="Crabtree J."/>
            <person name="Silva J.C."/>
            <person name="Badger J.H."/>
            <person name="Albarraq A."/>
            <person name="Angiuoli S."/>
            <person name="Bussey H."/>
            <person name="Bowyer P."/>
            <person name="Cotty P.J."/>
            <person name="Dyer P.S."/>
            <person name="Egan A."/>
            <person name="Galens K."/>
            <person name="Fraser-Liggett C.M."/>
            <person name="Haas B.J."/>
            <person name="Inman J.M."/>
            <person name="Kent R."/>
            <person name="Lemieux S."/>
            <person name="Malavazi I."/>
            <person name="Orvis J."/>
            <person name="Roemer T."/>
            <person name="Ronning C.M."/>
            <person name="Sundaram J.P."/>
            <person name="Sutton G."/>
            <person name="Turner G."/>
            <person name="Venter J.C."/>
            <person name="White O.R."/>
            <person name="Whitty B.R."/>
            <person name="Youngman P."/>
            <person name="Wolfe K.H."/>
            <person name="Goldman G.H."/>
            <person name="Wortman J.R."/>
            <person name="Jiang B."/>
            <person name="Denning D.W."/>
            <person name="Nierman W.C."/>
        </authorList>
    </citation>
    <scope>NUCLEOTIDE SEQUENCE [LARGE SCALE GENOMIC DNA]</scope>
    <source>
        <strain evidence="5">ATCC 1020 / DSM 3700 / CBS 544.65 / FGSC A1164 / JCM 1740 / NRRL 181 / WB 181</strain>
    </source>
</reference>
<dbReference type="InterPro" id="IPR001466">
    <property type="entry name" value="Beta-lactam-related"/>
</dbReference>
<evidence type="ECO:0000313" key="4">
    <source>
        <dbReference type="EMBL" id="EAW15633.1"/>
    </source>
</evidence>
<dbReference type="HOGENOM" id="CLU_020027_11_1_1"/>
<dbReference type="PANTHER" id="PTHR43283:SF17">
    <property type="entry name" value="(LOVD), PUTATIVE (AFU_ORTHOLOGUE AFUA_5G00920)-RELATED"/>
    <property type="match status" value="1"/>
</dbReference>
<dbReference type="OMA" id="RKGSMMW"/>
<dbReference type="MEROPS" id="S12.950"/>